<dbReference type="GO" id="GO:0003700">
    <property type="term" value="F:DNA-binding transcription factor activity"/>
    <property type="evidence" value="ECO:0007669"/>
    <property type="project" value="InterPro"/>
</dbReference>
<dbReference type="SUPFAM" id="SSF46785">
    <property type="entry name" value="Winged helix' DNA-binding domain"/>
    <property type="match status" value="1"/>
</dbReference>
<dbReference type="InterPro" id="IPR036388">
    <property type="entry name" value="WH-like_DNA-bd_sf"/>
</dbReference>
<name>A0A0N0H154_9ACTN</name>
<dbReference type="PROSITE" id="PS50931">
    <property type="entry name" value="HTH_LYSR"/>
    <property type="match status" value="1"/>
</dbReference>
<evidence type="ECO:0000256" key="2">
    <source>
        <dbReference type="ARBA" id="ARBA00023015"/>
    </source>
</evidence>
<keyword evidence="7" id="KW-1185">Reference proteome</keyword>
<dbReference type="PATRIC" id="fig|66876.3.peg.3120"/>
<dbReference type="GO" id="GO:0003677">
    <property type="term" value="F:DNA binding"/>
    <property type="evidence" value="ECO:0007669"/>
    <property type="project" value="UniProtKB-KW"/>
</dbReference>
<sequence length="293" mass="31248">MFTLDRLRALAAVAVHGSIAQAARSMHMTPSGVSQQLAKLEREAGHPLLEPHGRSVRLTHAGRILAGHADRLLAQLAAAQADLADLGDEVLGPLRIGGVGSAVRTLLPDALAALAAEHPRLTPTVVDGEAVDLLPRLLSGELDLLLIESWANRPLTVPEGVTLRTLVSEDVYVAVSDRHPLADRESVDLADLPDTVWACCPPGTEPYEALVQALRARGVEPGIRYSVAEHLTQLALVARNLAASLIPAMSRHPAPPGVRFLHTRPPLRRDVRAAWLTLNESPPVRACVAAIEA</sequence>
<feature type="domain" description="HTH lysR-type" evidence="5">
    <location>
        <begin position="2"/>
        <end position="59"/>
    </location>
</feature>
<protein>
    <submittedName>
        <fullName evidence="6">LysR family transcriptional regulator</fullName>
    </submittedName>
</protein>
<comment type="caution">
    <text evidence="6">The sequence shown here is derived from an EMBL/GenBank/DDBJ whole genome shotgun (WGS) entry which is preliminary data.</text>
</comment>
<proteinExistence type="inferred from homology"/>
<dbReference type="PANTHER" id="PTHR30346">
    <property type="entry name" value="TRANSCRIPTIONAL DUAL REGULATOR HCAR-RELATED"/>
    <property type="match status" value="1"/>
</dbReference>
<evidence type="ECO:0000256" key="3">
    <source>
        <dbReference type="ARBA" id="ARBA00023125"/>
    </source>
</evidence>
<dbReference type="Pfam" id="PF00126">
    <property type="entry name" value="HTH_1"/>
    <property type="match status" value="1"/>
</dbReference>
<comment type="similarity">
    <text evidence="1">Belongs to the LysR transcriptional regulatory family.</text>
</comment>
<dbReference type="InterPro" id="IPR036390">
    <property type="entry name" value="WH_DNA-bd_sf"/>
</dbReference>
<evidence type="ECO:0000313" key="7">
    <source>
        <dbReference type="Proteomes" id="UP000037982"/>
    </source>
</evidence>
<dbReference type="PANTHER" id="PTHR30346:SF29">
    <property type="entry name" value="LYSR SUBSTRATE-BINDING"/>
    <property type="match status" value="1"/>
</dbReference>
<dbReference type="RefSeq" id="WP_046930700.1">
    <property type="nucleotide sequence ID" value="NZ_JBIAXE010000011.1"/>
</dbReference>
<evidence type="ECO:0000256" key="1">
    <source>
        <dbReference type="ARBA" id="ARBA00009437"/>
    </source>
</evidence>
<dbReference type="Proteomes" id="UP000037982">
    <property type="component" value="Unassembled WGS sequence"/>
</dbReference>
<evidence type="ECO:0000313" key="6">
    <source>
        <dbReference type="EMBL" id="KPC64202.1"/>
    </source>
</evidence>
<keyword evidence="2" id="KW-0805">Transcription regulation</keyword>
<dbReference type="SUPFAM" id="SSF53850">
    <property type="entry name" value="Periplasmic binding protein-like II"/>
    <property type="match status" value="1"/>
</dbReference>
<dbReference type="InterPro" id="IPR000847">
    <property type="entry name" value="LysR_HTH_N"/>
</dbReference>
<dbReference type="Gene3D" id="1.10.10.10">
    <property type="entry name" value="Winged helix-like DNA-binding domain superfamily/Winged helix DNA-binding domain"/>
    <property type="match status" value="1"/>
</dbReference>
<reference evidence="7" key="1">
    <citation type="submission" date="2015-07" db="EMBL/GenBank/DDBJ databases">
        <authorList>
            <person name="Ju K.-S."/>
            <person name="Doroghazi J.R."/>
            <person name="Metcalf W.W."/>
        </authorList>
    </citation>
    <scope>NUCLEOTIDE SEQUENCE [LARGE SCALE GENOMIC DNA]</scope>
    <source>
        <strain evidence="7">NRRL ISP-5002</strain>
    </source>
</reference>
<accession>A0A0N0H154</accession>
<keyword evidence="4" id="KW-0804">Transcription</keyword>
<organism evidence="6 7">
    <name type="scientific">Streptomyces chattanoogensis</name>
    <dbReference type="NCBI Taxonomy" id="66876"/>
    <lineage>
        <taxon>Bacteria</taxon>
        <taxon>Bacillati</taxon>
        <taxon>Actinomycetota</taxon>
        <taxon>Actinomycetes</taxon>
        <taxon>Kitasatosporales</taxon>
        <taxon>Streptomycetaceae</taxon>
        <taxon>Streptomyces</taxon>
    </lineage>
</organism>
<dbReference type="GO" id="GO:0032993">
    <property type="term" value="C:protein-DNA complex"/>
    <property type="evidence" value="ECO:0007669"/>
    <property type="project" value="TreeGrafter"/>
</dbReference>
<keyword evidence="3" id="KW-0238">DNA-binding</keyword>
<dbReference type="Gene3D" id="3.40.190.10">
    <property type="entry name" value="Periplasmic binding protein-like II"/>
    <property type="match status" value="2"/>
</dbReference>
<gene>
    <name evidence="6" type="ORF">ADL29_14150</name>
</gene>
<dbReference type="Pfam" id="PF03466">
    <property type="entry name" value="LysR_substrate"/>
    <property type="match status" value="1"/>
</dbReference>
<dbReference type="EMBL" id="LGKG01000112">
    <property type="protein sequence ID" value="KPC64202.1"/>
    <property type="molecule type" value="Genomic_DNA"/>
</dbReference>
<dbReference type="FunFam" id="1.10.10.10:FF:000001">
    <property type="entry name" value="LysR family transcriptional regulator"/>
    <property type="match status" value="1"/>
</dbReference>
<dbReference type="InterPro" id="IPR005119">
    <property type="entry name" value="LysR_subst-bd"/>
</dbReference>
<evidence type="ECO:0000256" key="4">
    <source>
        <dbReference type="ARBA" id="ARBA00023163"/>
    </source>
</evidence>
<evidence type="ECO:0000259" key="5">
    <source>
        <dbReference type="PROSITE" id="PS50931"/>
    </source>
</evidence>
<dbReference type="AlphaFoldDB" id="A0A0N0H154"/>